<dbReference type="PROSITE" id="PS00448">
    <property type="entry name" value="CLOS_CELLULOSOME_RPT"/>
    <property type="match status" value="1"/>
</dbReference>
<gene>
    <name evidence="3" type="ORF">UT42_C0041G0002</name>
</gene>
<evidence type="ECO:0000259" key="2">
    <source>
        <dbReference type="PROSITE" id="PS51766"/>
    </source>
</evidence>
<dbReference type="AlphaFoldDB" id="A0A0G0NDX0"/>
<dbReference type="GO" id="GO:0004553">
    <property type="term" value="F:hydrolase activity, hydrolyzing O-glycosyl compounds"/>
    <property type="evidence" value="ECO:0007669"/>
    <property type="project" value="InterPro"/>
</dbReference>
<dbReference type="Proteomes" id="UP000034048">
    <property type="component" value="Unassembled WGS sequence"/>
</dbReference>
<dbReference type="Gene3D" id="1.10.1330.10">
    <property type="entry name" value="Dockerin domain"/>
    <property type="match status" value="1"/>
</dbReference>
<dbReference type="InterPro" id="IPR002105">
    <property type="entry name" value="Dockerin_1_rpt"/>
</dbReference>
<evidence type="ECO:0000313" key="4">
    <source>
        <dbReference type="Proteomes" id="UP000034048"/>
    </source>
</evidence>
<organism evidence="3 4">
    <name type="scientific">Candidatus Falkowbacteria bacterium GW2011_GWA2_39_24</name>
    <dbReference type="NCBI Taxonomy" id="1618634"/>
    <lineage>
        <taxon>Bacteria</taxon>
        <taxon>Candidatus Falkowiibacteriota</taxon>
    </lineage>
</organism>
<dbReference type="GO" id="GO:0000272">
    <property type="term" value="P:polysaccharide catabolic process"/>
    <property type="evidence" value="ECO:0007669"/>
    <property type="project" value="InterPro"/>
</dbReference>
<dbReference type="EMBL" id="LBWS01000041">
    <property type="protein sequence ID" value="KKR13673.1"/>
    <property type="molecule type" value="Genomic_DNA"/>
</dbReference>
<dbReference type="InterPro" id="IPR016134">
    <property type="entry name" value="Dockerin_dom"/>
</dbReference>
<evidence type="ECO:0000313" key="3">
    <source>
        <dbReference type="EMBL" id="KKR13673.1"/>
    </source>
</evidence>
<keyword evidence="1" id="KW-0732">Signal</keyword>
<accession>A0A0G0NDX0</accession>
<comment type="caution">
    <text evidence="3">The sequence shown here is derived from an EMBL/GenBank/DDBJ whole genome shotgun (WGS) entry which is preliminary data.</text>
</comment>
<dbReference type="InterPro" id="IPR036439">
    <property type="entry name" value="Dockerin_dom_sf"/>
</dbReference>
<name>A0A0G0NDX0_9BACT</name>
<sequence length="580" mass="65803">MKSLLAFLTVLVLVTTSSWAQSNAEFYFVQPDDWDYTPKQMQVDLHYSSVVDFFQLTGTMRVTLVNSDGILDTIIPARFPKRNAFERIDSTKWSFVNFTSGNDQDFTYTVRYMDSNYTDDFRKGNDIIMLEEFILFEKWPTRGQVIVTMYNIDVINVNNQVQRTNDTTVLTIDFGSGPQKQRPTLEIVLPELKADAQSWYADLYLTNEDYSLSGIFMPDFMIDSCLVVDRIEAKASQAWSTVINLSFRDQGGNDHYNFVALANSVADYLPKGPRQHIYRLWFQPKTGCLEAGRLVSLALYGAEITDDATPINIVPVDDFATSIRVAPGDLPCPKGDPDLDGDRDLDDVIFLLEYLVNIVEFDYSQYCAADVDSNDRVNLVDGVLMIRYLNSPFGIFEIMPKNNNIYLDGAGALILKGDNLKTADMSLAGEAYQFVEYSKFIGDTAYVLKFSENYRYYGDITFNSDAIIGRGYQLTTGQPSVVIESGGQFQDVAKPNPFRDYCTISYSLNYDTRVTVTIHNDLGVKVATLVDEKQTSGEHQVTFKPSRELSQGTYHYLITTTDFMSRVWIQEKRGLIVYLK</sequence>
<feature type="domain" description="Dockerin" evidence="2">
    <location>
        <begin position="330"/>
        <end position="398"/>
    </location>
</feature>
<feature type="signal peptide" evidence="1">
    <location>
        <begin position="1"/>
        <end position="20"/>
    </location>
</feature>
<dbReference type="PROSITE" id="PS51766">
    <property type="entry name" value="DOCKERIN"/>
    <property type="match status" value="1"/>
</dbReference>
<protein>
    <recommendedName>
        <fullName evidence="2">Dockerin domain-containing protein</fullName>
    </recommendedName>
</protein>
<dbReference type="Gene3D" id="2.60.40.4070">
    <property type="match status" value="1"/>
</dbReference>
<proteinExistence type="predicted"/>
<evidence type="ECO:0000256" key="1">
    <source>
        <dbReference type="SAM" id="SignalP"/>
    </source>
</evidence>
<feature type="chain" id="PRO_5002533697" description="Dockerin domain-containing protein" evidence="1">
    <location>
        <begin position="21"/>
        <end position="580"/>
    </location>
</feature>
<dbReference type="SUPFAM" id="SSF63446">
    <property type="entry name" value="Type I dockerin domain"/>
    <property type="match status" value="1"/>
</dbReference>
<reference evidence="3 4" key="1">
    <citation type="journal article" date="2015" name="Nature">
        <title>rRNA introns, odd ribosomes, and small enigmatic genomes across a large radiation of phyla.</title>
        <authorList>
            <person name="Brown C.T."/>
            <person name="Hug L.A."/>
            <person name="Thomas B.C."/>
            <person name="Sharon I."/>
            <person name="Castelle C.J."/>
            <person name="Singh A."/>
            <person name="Wilkins M.J."/>
            <person name="Williams K.H."/>
            <person name="Banfield J.F."/>
        </authorList>
    </citation>
    <scope>NUCLEOTIDE SEQUENCE [LARGE SCALE GENOMIC DNA]</scope>
</reference>